<dbReference type="NCBIfam" id="TIGR00836">
    <property type="entry name" value="amt"/>
    <property type="match status" value="1"/>
</dbReference>
<evidence type="ECO:0000256" key="7">
    <source>
        <dbReference type="ARBA" id="ARBA00023177"/>
    </source>
</evidence>
<keyword evidence="5 8" id="KW-1133">Transmembrane helix</keyword>
<evidence type="ECO:0000256" key="4">
    <source>
        <dbReference type="ARBA" id="ARBA00022692"/>
    </source>
</evidence>
<evidence type="ECO:0000256" key="8">
    <source>
        <dbReference type="RuleBase" id="RU362002"/>
    </source>
</evidence>
<reference evidence="10 11" key="1">
    <citation type="submission" date="2019-04" db="EMBL/GenBank/DDBJ databases">
        <title>Genome of a novel bacterium Candidatus Jettenia ecosi reconstructed from metagenome of an anammox bioreactor.</title>
        <authorList>
            <person name="Mardanov A.V."/>
            <person name="Beletsky A.V."/>
            <person name="Ravin N.V."/>
            <person name="Botchkova E.A."/>
            <person name="Litti Y.V."/>
            <person name="Nozhevnikova A.N."/>
        </authorList>
    </citation>
    <scope>NUCLEOTIDE SEQUENCE [LARGE SCALE GENOMIC DNA]</scope>
    <source>
        <strain evidence="10">J2</strain>
    </source>
</reference>
<sequence length="485" mass="51695">MLSISGMKLKSLGRLIGYSIPMILFCTWKSAQAGDPNGALTFSHSLEGLNISGNFVWILMTAFLILFMQAGFVLLGGLVSSKNMLSYMTHCFMATTAGAFIFWLFGFALMFGGSELGPGLDKGNPFIGYSGFMLLGETYDVKTVLLFIFMAVVATFIGSIIAGAVAERIKFPAYLLACFLVYTFVYSFYGHWIWGEGWLAKLPFGVGVKDFAGSGVVHASGGICAFMGAWALGPRIGRFNVDGSANVLPGHNIAYVILGTIILAFGWLAYDAGSTLAISDLRSSIIASNTFLAGVSGAVIVILYLYIKTKKANVAEACNGALAGFVAISGPCAYVAPWSAVIIGLIGGLLMCGTTWLVEHKFKVDDPLGAISVHATNGLWGLLAVGIFADGSYGKVSGLITGSGQQFLAQFIAFLTVIVWAGGLGFAIFFGLKHTIGIRVSRTEELDGLDVNIHGIKCYPPEGKYLEDIDDIIRKHIQLGELVSR</sequence>
<dbReference type="EMBL" id="SULG01000137">
    <property type="protein sequence ID" value="TLD40068.1"/>
    <property type="molecule type" value="Genomic_DNA"/>
</dbReference>
<dbReference type="InterPro" id="IPR001905">
    <property type="entry name" value="Ammonium_transpt"/>
</dbReference>
<feature type="transmembrane region" description="Helical" evidence="8">
    <location>
        <begin position="336"/>
        <end position="358"/>
    </location>
</feature>
<dbReference type="InterPro" id="IPR024041">
    <property type="entry name" value="NH4_transpt_AmtB-like_dom"/>
</dbReference>
<evidence type="ECO:0000256" key="2">
    <source>
        <dbReference type="ARBA" id="ARBA00005887"/>
    </source>
</evidence>
<feature type="transmembrane region" description="Helical" evidence="8">
    <location>
        <begin position="409"/>
        <end position="432"/>
    </location>
</feature>
<dbReference type="GO" id="GO:0005886">
    <property type="term" value="C:plasma membrane"/>
    <property type="evidence" value="ECO:0007669"/>
    <property type="project" value="UniProtKB-SubCell"/>
</dbReference>
<dbReference type="GO" id="GO:0097272">
    <property type="term" value="P:ammonium homeostasis"/>
    <property type="evidence" value="ECO:0007669"/>
    <property type="project" value="TreeGrafter"/>
</dbReference>
<feature type="transmembrane region" description="Helical" evidence="8">
    <location>
        <begin position="290"/>
        <end position="307"/>
    </location>
</feature>
<dbReference type="SUPFAM" id="SSF111352">
    <property type="entry name" value="Ammonium transporter"/>
    <property type="match status" value="1"/>
</dbReference>
<feature type="transmembrane region" description="Helical" evidence="8">
    <location>
        <begin position="253"/>
        <end position="270"/>
    </location>
</feature>
<proteinExistence type="inferred from homology"/>
<dbReference type="Gene3D" id="1.10.3430.10">
    <property type="entry name" value="Ammonium transporter AmtB like domains"/>
    <property type="match status" value="1"/>
</dbReference>
<dbReference type="GO" id="GO:0008519">
    <property type="term" value="F:ammonium channel activity"/>
    <property type="evidence" value="ECO:0007669"/>
    <property type="project" value="InterPro"/>
</dbReference>
<feature type="domain" description="Ammonium transporter AmtB-like" evidence="9">
    <location>
        <begin position="56"/>
        <end position="457"/>
    </location>
</feature>
<evidence type="ECO:0000256" key="5">
    <source>
        <dbReference type="ARBA" id="ARBA00022989"/>
    </source>
</evidence>
<evidence type="ECO:0000256" key="6">
    <source>
        <dbReference type="ARBA" id="ARBA00023136"/>
    </source>
</evidence>
<dbReference type="InterPro" id="IPR029020">
    <property type="entry name" value="Ammonium/urea_transptr"/>
</dbReference>
<evidence type="ECO:0000256" key="3">
    <source>
        <dbReference type="ARBA" id="ARBA00022448"/>
    </source>
</evidence>
<dbReference type="InterPro" id="IPR018047">
    <property type="entry name" value="Ammonium_transpt_CS"/>
</dbReference>
<protein>
    <recommendedName>
        <fullName evidence="8">Ammonium transporter</fullName>
    </recommendedName>
</protein>
<keyword evidence="3 8" id="KW-0813">Transport</keyword>
<feature type="transmembrane region" description="Helical" evidence="8">
    <location>
        <begin position="144"/>
        <end position="166"/>
    </location>
</feature>
<dbReference type="PANTHER" id="PTHR11730">
    <property type="entry name" value="AMMONIUM TRANSPORTER"/>
    <property type="match status" value="1"/>
</dbReference>
<feature type="transmembrane region" description="Helical" evidence="8">
    <location>
        <begin position="91"/>
        <end position="111"/>
    </location>
</feature>
<dbReference type="Pfam" id="PF00909">
    <property type="entry name" value="Ammonium_transp"/>
    <property type="match status" value="1"/>
</dbReference>
<dbReference type="AlphaFoldDB" id="A0A533Q659"/>
<evidence type="ECO:0000313" key="10">
    <source>
        <dbReference type="EMBL" id="TLD40068.1"/>
    </source>
</evidence>
<comment type="similarity">
    <text evidence="2 8">Belongs to the ammonia transporter channel (TC 1.A.11.2) family.</text>
</comment>
<feature type="transmembrane region" description="Helical" evidence="8">
    <location>
        <begin position="57"/>
        <end position="79"/>
    </location>
</feature>
<dbReference type="PROSITE" id="PS01219">
    <property type="entry name" value="AMMONIUM_TRANSP"/>
    <property type="match status" value="1"/>
</dbReference>
<accession>A0A533Q659</accession>
<keyword evidence="6 8" id="KW-0472">Membrane</keyword>
<evidence type="ECO:0000259" key="9">
    <source>
        <dbReference type="Pfam" id="PF00909"/>
    </source>
</evidence>
<comment type="subcellular location">
    <subcellularLocation>
        <location evidence="8">Cell membrane</location>
        <topology evidence="8">Multi-pass membrane protein</topology>
    </subcellularLocation>
    <subcellularLocation>
        <location evidence="1">Membrane</location>
        <topology evidence="1">Multi-pass membrane protein</topology>
    </subcellularLocation>
</comment>
<gene>
    <name evidence="10" type="ORF">JETT_3668</name>
</gene>
<feature type="transmembrane region" description="Helical" evidence="8">
    <location>
        <begin position="314"/>
        <end position="330"/>
    </location>
</feature>
<feature type="transmembrane region" description="Helical" evidence="8">
    <location>
        <begin position="370"/>
        <end position="389"/>
    </location>
</feature>
<name>A0A533Q659_9BACT</name>
<organism evidence="10 11">
    <name type="scientific">Candidatus Jettenia ecosi</name>
    <dbReference type="NCBI Taxonomy" id="2494326"/>
    <lineage>
        <taxon>Bacteria</taxon>
        <taxon>Pseudomonadati</taxon>
        <taxon>Planctomycetota</taxon>
        <taxon>Candidatus Brocadiia</taxon>
        <taxon>Candidatus Brocadiales</taxon>
        <taxon>Candidatus Brocadiaceae</taxon>
        <taxon>Candidatus Jettenia</taxon>
    </lineage>
</organism>
<keyword evidence="4 8" id="KW-0812">Transmembrane</keyword>
<evidence type="ECO:0000256" key="1">
    <source>
        <dbReference type="ARBA" id="ARBA00004141"/>
    </source>
</evidence>
<comment type="caution">
    <text evidence="10">The sequence shown here is derived from an EMBL/GenBank/DDBJ whole genome shotgun (WGS) entry which is preliminary data.</text>
</comment>
<evidence type="ECO:0000313" key="11">
    <source>
        <dbReference type="Proteomes" id="UP000319783"/>
    </source>
</evidence>
<feature type="transmembrane region" description="Helical" evidence="8">
    <location>
        <begin position="212"/>
        <end position="232"/>
    </location>
</feature>
<dbReference type="Proteomes" id="UP000319783">
    <property type="component" value="Unassembled WGS sequence"/>
</dbReference>
<feature type="transmembrane region" description="Helical" evidence="8">
    <location>
        <begin position="173"/>
        <end position="192"/>
    </location>
</feature>
<dbReference type="PANTHER" id="PTHR11730:SF6">
    <property type="entry name" value="AMMONIUM TRANSPORTER"/>
    <property type="match status" value="1"/>
</dbReference>
<keyword evidence="7 8" id="KW-0924">Ammonia transport</keyword>